<dbReference type="SUPFAM" id="SSF53756">
    <property type="entry name" value="UDP-Glycosyltransferase/glycogen phosphorylase"/>
    <property type="match status" value="1"/>
</dbReference>
<organism evidence="8">
    <name type="scientific">hydrothermal vent metagenome</name>
    <dbReference type="NCBI Taxonomy" id="652676"/>
    <lineage>
        <taxon>unclassified sequences</taxon>
        <taxon>metagenomes</taxon>
        <taxon>ecological metagenomes</taxon>
    </lineage>
</organism>
<protein>
    <recommendedName>
        <fullName evidence="1">lipid-A-disaccharide synthase</fullName>
        <ecNumber evidence="1">2.4.1.182</ecNumber>
    </recommendedName>
</protein>
<dbReference type="EMBL" id="UOEH01000347">
    <property type="protein sequence ID" value="VAW01865.1"/>
    <property type="molecule type" value="Genomic_DNA"/>
</dbReference>
<keyword evidence="6" id="KW-0443">Lipid metabolism</keyword>
<evidence type="ECO:0000256" key="2">
    <source>
        <dbReference type="ARBA" id="ARBA00022516"/>
    </source>
</evidence>
<dbReference type="GO" id="GO:0005543">
    <property type="term" value="F:phospholipid binding"/>
    <property type="evidence" value="ECO:0007669"/>
    <property type="project" value="TreeGrafter"/>
</dbReference>
<dbReference type="EC" id="2.4.1.182" evidence="1"/>
<feature type="non-terminal residue" evidence="8">
    <location>
        <position position="1"/>
    </location>
</feature>
<evidence type="ECO:0000256" key="5">
    <source>
        <dbReference type="ARBA" id="ARBA00022679"/>
    </source>
</evidence>
<keyword evidence="4 8" id="KW-0328">Glycosyltransferase</keyword>
<dbReference type="Pfam" id="PF02684">
    <property type="entry name" value="LpxB"/>
    <property type="match status" value="1"/>
</dbReference>
<sequence>LFPIDPFSVIGPIDAIKALPAAYKAADTLALEAETKSMDAAILIDGWSFARIAAKKINQRTPEVKLFKYVAPQVWASRPHRAKTVAELFDGVLTLFDFEPIWFDTQGVQTKFIGHSTLQAVAQASGDDAAFRQRHGFGDGPLLAVLPGSRHGEVRRLTAPFRRTVEVLRDAIPELQTMLIAAPTVEAEVRGAAAEWPGRATIIGASERYQAYRAATAGLVASGTATTELAICATPMVVGYRVDWASALWVRRVATIRHVSMINIVADAEIIPEFLQQDCKPEAMATALAPLLTATPERRAQLEAFPEQLQKFGVGGPPAAALAAATILEWTAKPA</sequence>
<comment type="catalytic activity">
    <reaction evidence="7">
        <text>a lipid X + a UDP-2-N,3-O-bis[(3R)-3-hydroxyacyl]-alpha-D-glucosamine = a lipid A disaccharide + UDP + H(+)</text>
        <dbReference type="Rhea" id="RHEA:67828"/>
        <dbReference type="ChEBI" id="CHEBI:15378"/>
        <dbReference type="ChEBI" id="CHEBI:58223"/>
        <dbReference type="ChEBI" id="CHEBI:137748"/>
        <dbReference type="ChEBI" id="CHEBI:176338"/>
        <dbReference type="ChEBI" id="CHEBI:176343"/>
        <dbReference type="EC" id="2.4.1.182"/>
    </reaction>
</comment>
<dbReference type="GO" id="GO:0008915">
    <property type="term" value="F:lipid-A-disaccharide synthase activity"/>
    <property type="evidence" value="ECO:0007669"/>
    <property type="project" value="UniProtKB-EC"/>
</dbReference>
<dbReference type="PANTHER" id="PTHR30372">
    <property type="entry name" value="LIPID-A-DISACCHARIDE SYNTHASE"/>
    <property type="match status" value="1"/>
</dbReference>
<name>A0A3B0S687_9ZZZZ</name>
<evidence type="ECO:0000256" key="1">
    <source>
        <dbReference type="ARBA" id="ARBA00012687"/>
    </source>
</evidence>
<gene>
    <name evidence="8" type="ORF">MNBD_ALPHA05-291</name>
</gene>
<keyword evidence="5 8" id="KW-0808">Transferase</keyword>
<dbReference type="GO" id="GO:0016020">
    <property type="term" value="C:membrane"/>
    <property type="evidence" value="ECO:0007669"/>
    <property type="project" value="GOC"/>
</dbReference>
<keyword evidence="3" id="KW-0441">Lipid A biosynthesis</keyword>
<keyword evidence="2" id="KW-0444">Lipid biosynthesis</keyword>
<evidence type="ECO:0000256" key="7">
    <source>
        <dbReference type="ARBA" id="ARBA00048975"/>
    </source>
</evidence>
<evidence type="ECO:0000256" key="6">
    <source>
        <dbReference type="ARBA" id="ARBA00023098"/>
    </source>
</evidence>
<dbReference type="PANTHER" id="PTHR30372:SF4">
    <property type="entry name" value="LIPID-A-DISACCHARIDE SYNTHASE, MITOCHONDRIAL-RELATED"/>
    <property type="match status" value="1"/>
</dbReference>
<evidence type="ECO:0000256" key="4">
    <source>
        <dbReference type="ARBA" id="ARBA00022676"/>
    </source>
</evidence>
<dbReference type="InterPro" id="IPR003835">
    <property type="entry name" value="Glyco_trans_19"/>
</dbReference>
<evidence type="ECO:0000313" key="8">
    <source>
        <dbReference type="EMBL" id="VAW01865.1"/>
    </source>
</evidence>
<accession>A0A3B0S687</accession>
<dbReference type="AlphaFoldDB" id="A0A3B0S687"/>
<proteinExistence type="predicted"/>
<evidence type="ECO:0000256" key="3">
    <source>
        <dbReference type="ARBA" id="ARBA00022556"/>
    </source>
</evidence>
<reference evidence="8" key="1">
    <citation type="submission" date="2018-06" db="EMBL/GenBank/DDBJ databases">
        <authorList>
            <person name="Zhirakovskaya E."/>
        </authorList>
    </citation>
    <scope>NUCLEOTIDE SEQUENCE</scope>
</reference>
<dbReference type="GO" id="GO:0009245">
    <property type="term" value="P:lipid A biosynthetic process"/>
    <property type="evidence" value="ECO:0007669"/>
    <property type="project" value="UniProtKB-KW"/>
</dbReference>